<keyword evidence="5 7" id="KW-1133">Transmembrane helix</keyword>
<evidence type="ECO:0000256" key="6">
    <source>
        <dbReference type="ARBA" id="ARBA00023136"/>
    </source>
</evidence>
<dbReference type="InterPro" id="IPR004638">
    <property type="entry name" value="EmrB-like"/>
</dbReference>
<feature type="transmembrane region" description="Helical" evidence="7">
    <location>
        <begin position="282"/>
        <end position="307"/>
    </location>
</feature>
<feature type="transmembrane region" description="Helical" evidence="7">
    <location>
        <begin position="20"/>
        <end position="36"/>
    </location>
</feature>
<evidence type="ECO:0000256" key="7">
    <source>
        <dbReference type="SAM" id="Phobius"/>
    </source>
</evidence>
<feature type="transmembrane region" description="Helical" evidence="7">
    <location>
        <begin position="348"/>
        <end position="367"/>
    </location>
</feature>
<organism evidence="9 10">
    <name type="scientific">Jatrophihabitans telluris</name>
    <dbReference type="NCBI Taxonomy" id="2038343"/>
    <lineage>
        <taxon>Bacteria</taxon>
        <taxon>Bacillati</taxon>
        <taxon>Actinomycetota</taxon>
        <taxon>Actinomycetes</taxon>
        <taxon>Jatrophihabitantales</taxon>
        <taxon>Jatrophihabitantaceae</taxon>
        <taxon>Jatrophihabitans</taxon>
    </lineage>
</organism>
<dbReference type="Gene3D" id="1.20.1720.10">
    <property type="entry name" value="Multidrug resistance protein D"/>
    <property type="match status" value="1"/>
</dbReference>
<dbReference type="PANTHER" id="PTHR23501">
    <property type="entry name" value="MAJOR FACILITATOR SUPERFAMILY"/>
    <property type="match status" value="1"/>
</dbReference>
<keyword evidence="10" id="KW-1185">Reference proteome</keyword>
<feature type="transmembrane region" description="Helical" evidence="7">
    <location>
        <begin position="88"/>
        <end position="106"/>
    </location>
</feature>
<accession>A0ABY4R1A0</accession>
<name>A0ABY4R1A0_9ACTN</name>
<feature type="transmembrane region" description="Helical" evidence="7">
    <location>
        <begin position="319"/>
        <end position="341"/>
    </location>
</feature>
<proteinExistence type="predicted"/>
<feature type="transmembrane region" description="Helical" evidence="7">
    <location>
        <begin position="118"/>
        <end position="138"/>
    </location>
</feature>
<dbReference type="InterPro" id="IPR020846">
    <property type="entry name" value="MFS_dom"/>
</dbReference>
<evidence type="ECO:0000313" key="9">
    <source>
        <dbReference type="EMBL" id="UQX88906.1"/>
    </source>
</evidence>
<evidence type="ECO:0000259" key="8">
    <source>
        <dbReference type="PROSITE" id="PS50850"/>
    </source>
</evidence>
<dbReference type="RefSeq" id="WP_249772758.1">
    <property type="nucleotide sequence ID" value="NZ_CP097332.1"/>
</dbReference>
<evidence type="ECO:0000256" key="2">
    <source>
        <dbReference type="ARBA" id="ARBA00022448"/>
    </source>
</evidence>
<gene>
    <name evidence="9" type="ORF">M6D93_02640</name>
</gene>
<protein>
    <submittedName>
        <fullName evidence="9">MFS transporter</fullName>
    </submittedName>
</protein>
<feature type="transmembrane region" description="Helical" evidence="7">
    <location>
        <begin position="373"/>
        <end position="396"/>
    </location>
</feature>
<keyword evidence="2" id="KW-0813">Transport</keyword>
<feature type="transmembrane region" description="Helical" evidence="7">
    <location>
        <begin position="182"/>
        <end position="203"/>
    </location>
</feature>
<feature type="transmembrane region" description="Helical" evidence="7">
    <location>
        <begin position="215"/>
        <end position="232"/>
    </location>
</feature>
<dbReference type="Proteomes" id="UP001056336">
    <property type="component" value="Chromosome"/>
</dbReference>
<evidence type="ECO:0000256" key="4">
    <source>
        <dbReference type="ARBA" id="ARBA00022692"/>
    </source>
</evidence>
<sequence>MAEPVQMTPDASGRLSHRQIMLILSGLLLGMFLAALDQTIVSAAMRTIADKLNGQTNQAWATTAYLVTSTVSTPLYGKLSDMYGRKKFYLFAISIFLVGSALSGMANSMIELAGFRAVQGLGAGGLMALAFAIIGDIVPPRERAKYQGYFMAVFGLSSVAGPVLGGLLAGQDTLLGVDGWRWVFYVNLPIGIVALAVVSRFLNLPHTRQEHRIDYWGAVTLVLGITSLLVVAEQGRVWGWGSGRSILMYVIGVGLIAAFVYIERAVGDEAILPLKMFKHPVFSVASLMNFIVGMGMFGGIICLPLYMQIVKGFSPTKSGLSLLPLMLGLMTVAMASGIATAKTGRYKLFPIVGTGLLILALSGLSRITAHTSYAALVPLMVLVGAGLGCCMQTLVLATQNSVPASQMGVATASATFFRSMGGTFGTALFLTVFFSVSSTKVGENVKAVVGTPQFQTALKDPSNSVIAKALTAMKNGSTSQLNDTSFLQHGAAILRDPFLNGFASAMDRVFLLAALVVVPAFVLSFFLKEVKLRMESGLEARAAEEAAAKAAADRSLAAAEGSF</sequence>
<evidence type="ECO:0000256" key="3">
    <source>
        <dbReference type="ARBA" id="ARBA00022475"/>
    </source>
</evidence>
<dbReference type="PROSITE" id="PS50850">
    <property type="entry name" value="MFS"/>
    <property type="match status" value="1"/>
</dbReference>
<keyword evidence="3" id="KW-1003">Cell membrane</keyword>
<evidence type="ECO:0000256" key="1">
    <source>
        <dbReference type="ARBA" id="ARBA00004651"/>
    </source>
</evidence>
<dbReference type="Gene3D" id="1.20.1250.20">
    <property type="entry name" value="MFS general substrate transporter like domains"/>
    <property type="match status" value="1"/>
</dbReference>
<keyword evidence="6 7" id="KW-0472">Membrane</keyword>
<evidence type="ECO:0000313" key="10">
    <source>
        <dbReference type="Proteomes" id="UP001056336"/>
    </source>
</evidence>
<dbReference type="NCBIfam" id="TIGR00711">
    <property type="entry name" value="efflux_EmrB"/>
    <property type="match status" value="1"/>
</dbReference>
<dbReference type="EMBL" id="CP097332">
    <property type="protein sequence ID" value="UQX88906.1"/>
    <property type="molecule type" value="Genomic_DNA"/>
</dbReference>
<reference evidence="9" key="1">
    <citation type="journal article" date="2018" name="Int. J. Syst. Evol. Microbiol.">
        <title>Jatrophihabitans telluris sp. nov., isolated from sediment soil of lava forest wetlands and the emended description of the genus Jatrophihabitans.</title>
        <authorList>
            <person name="Lee K.C."/>
            <person name="Suh M.K."/>
            <person name="Eom M.K."/>
            <person name="Kim K.K."/>
            <person name="Kim J.S."/>
            <person name="Kim D.S."/>
            <person name="Ko S.H."/>
            <person name="Shin Y.K."/>
            <person name="Lee J.S."/>
        </authorList>
    </citation>
    <scope>NUCLEOTIDE SEQUENCE</scope>
    <source>
        <strain evidence="9">N237</strain>
    </source>
</reference>
<keyword evidence="4 7" id="KW-0812">Transmembrane</keyword>
<feature type="transmembrane region" description="Helical" evidence="7">
    <location>
        <begin position="150"/>
        <end position="170"/>
    </location>
</feature>
<reference evidence="9" key="2">
    <citation type="submission" date="2022-05" db="EMBL/GenBank/DDBJ databases">
        <authorList>
            <person name="Kim J.-S."/>
            <person name="Lee K."/>
            <person name="Suh M."/>
            <person name="Eom M."/>
            <person name="Kim J.-S."/>
            <person name="Kim D.-S."/>
            <person name="Ko S.-H."/>
            <person name="Shin Y."/>
            <person name="Lee J.-S."/>
        </authorList>
    </citation>
    <scope>NUCLEOTIDE SEQUENCE</scope>
    <source>
        <strain evidence="9">N237</strain>
    </source>
</reference>
<feature type="transmembrane region" description="Helical" evidence="7">
    <location>
        <begin position="509"/>
        <end position="527"/>
    </location>
</feature>
<feature type="transmembrane region" description="Helical" evidence="7">
    <location>
        <begin position="416"/>
        <end position="436"/>
    </location>
</feature>
<comment type="subcellular location">
    <subcellularLocation>
        <location evidence="1">Cell membrane</location>
        <topology evidence="1">Multi-pass membrane protein</topology>
    </subcellularLocation>
</comment>
<dbReference type="PANTHER" id="PTHR23501:SF197">
    <property type="entry name" value="COMD"/>
    <property type="match status" value="1"/>
</dbReference>
<feature type="transmembrane region" description="Helical" evidence="7">
    <location>
        <begin position="244"/>
        <end position="262"/>
    </location>
</feature>
<evidence type="ECO:0000256" key="5">
    <source>
        <dbReference type="ARBA" id="ARBA00022989"/>
    </source>
</evidence>
<dbReference type="CDD" id="cd17502">
    <property type="entry name" value="MFS_Azr1_MDR_like"/>
    <property type="match status" value="1"/>
</dbReference>
<dbReference type="InterPro" id="IPR011701">
    <property type="entry name" value="MFS"/>
</dbReference>
<dbReference type="SUPFAM" id="SSF103473">
    <property type="entry name" value="MFS general substrate transporter"/>
    <property type="match status" value="1"/>
</dbReference>
<feature type="domain" description="Major facilitator superfamily (MFS) profile" evidence="8">
    <location>
        <begin position="23"/>
        <end position="531"/>
    </location>
</feature>
<dbReference type="Pfam" id="PF07690">
    <property type="entry name" value="MFS_1"/>
    <property type="match status" value="1"/>
</dbReference>
<dbReference type="PRINTS" id="PR01036">
    <property type="entry name" value="TCRTETB"/>
</dbReference>
<dbReference type="InterPro" id="IPR036259">
    <property type="entry name" value="MFS_trans_sf"/>
</dbReference>